<comment type="caution">
    <text evidence="5">The sequence shown here is derived from an EMBL/GenBank/DDBJ whole genome shotgun (WGS) entry which is preliminary data.</text>
</comment>
<proteinExistence type="predicted"/>
<dbReference type="InterPro" id="IPR029063">
    <property type="entry name" value="SAM-dependent_MTases_sf"/>
</dbReference>
<dbReference type="Proteomes" id="UP001420932">
    <property type="component" value="Unassembled WGS sequence"/>
</dbReference>
<keyword evidence="1" id="KW-0489">Methyltransferase</keyword>
<evidence type="ECO:0000256" key="3">
    <source>
        <dbReference type="ARBA" id="ARBA00022691"/>
    </source>
</evidence>
<dbReference type="Gene3D" id="3.40.50.150">
    <property type="entry name" value="Vaccinia Virus protein VP39"/>
    <property type="match status" value="1"/>
</dbReference>
<feature type="domain" description="O-methyltransferase C-terminal" evidence="4">
    <location>
        <begin position="8"/>
        <end position="114"/>
    </location>
</feature>
<dbReference type="Pfam" id="PF00891">
    <property type="entry name" value="Methyltransf_2"/>
    <property type="match status" value="1"/>
</dbReference>
<evidence type="ECO:0000256" key="1">
    <source>
        <dbReference type="ARBA" id="ARBA00022603"/>
    </source>
</evidence>
<evidence type="ECO:0000259" key="4">
    <source>
        <dbReference type="Pfam" id="PF00891"/>
    </source>
</evidence>
<dbReference type="PANTHER" id="PTHR11746">
    <property type="entry name" value="O-METHYLTRANSFERASE"/>
    <property type="match status" value="1"/>
</dbReference>
<dbReference type="EMBL" id="JBBNAF010000006">
    <property type="protein sequence ID" value="KAK9135790.1"/>
    <property type="molecule type" value="Genomic_DNA"/>
</dbReference>
<keyword evidence="3" id="KW-0949">S-adenosyl-L-methionine</keyword>
<name>A0AAP0PCJ8_9MAGN</name>
<protein>
    <recommendedName>
        <fullName evidence="4">O-methyltransferase C-terminal domain-containing protein</fullName>
    </recommendedName>
</protein>
<dbReference type="InterPro" id="IPR016461">
    <property type="entry name" value="COMT-like"/>
</dbReference>
<evidence type="ECO:0000256" key="2">
    <source>
        <dbReference type="ARBA" id="ARBA00022679"/>
    </source>
</evidence>
<evidence type="ECO:0000313" key="5">
    <source>
        <dbReference type="EMBL" id="KAK9135790.1"/>
    </source>
</evidence>
<dbReference type="GO" id="GO:0008171">
    <property type="term" value="F:O-methyltransferase activity"/>
    <property type="evidence" value="ECO:0007669"/>
    <property type="project" value="InterPro"/>
</dbReference>
<dbReference type="PROSITE" id="PS51683">
    <property type="entry name" value="SAM_OMT_II"/>
    <property type="match status" value="1"/>
</dbReference>
<dbReference type="InterPro" id="IPR001077">
    <property type="entry name" value="COMT_C"/>
</dbReference>
<reference evidence="5 6" key="1">
    <citation type="submission" date="2024-01" db="EMBL/GenBank/DDBJ databases">
        <title>Genome assemblies of Stephania.</title>
        <authorList>
            <person name="Yang L."/>
        </authorList>
    </citation>
    <scope>NUCLEOTIDE SEQUENCE [LARGE SCALE GENOMIC DNA]</scope>
    <source>
        <strain evidence="5">YNDBR</strain>
        <tissue evidence="5">Leaf</tissue>
    </source>
</reference>
<evidence type="ECO:0000313" key="6">
    <source>
        <dbReference type="Proteomes" id="UP001420932"/>
    </source>
</evidence>
<organism evidence="5 6">
    <name type="scientific">Stephania yunnanensis</name>
    <dbReference type="NCBI Taxonomy" id="152371"/>
    <lineage>
        <taxon>Eukaryota</taxon>
        <taxon>Viridiplantae</taxon>
        <taxon>Streptophyta</taxon>
        <taxon>Embryophyta</taxon>
        <taxon>Tracheophyta</taxon>
        <taxon>Spermatophyta</taxon>
        <taxon>Magnoliopsida</taxon>
        <taxon>Ranunculales</taxon>
        <taxon>Menispermaceae</taxon>
        <taxon>Menispermoideae</taxon>
        <taxon>Cissampelideae</taxon>
        <taxon>Stephania</taxon>
    </lineage>
</organism>
<accession>A0AAP0PCJ8</accession>
<dbReference type="GO" id="GO:0032259">
    <property type="term" value="P:methylation"/>
    <property type="evidence" value="ECO:0007669"/>
    <property type="project" value="UniProtKB-KW"/>
</dbReference>
<dbReference type="AlphaFoldDB" id="A0AAP0PCJ8"/>
<gene>
    <name evidence="5" type="ORF">Syun_015120</name>
</gene>
<keyword evidence="6" id="KW-1185">Reference proteome</keyword>
<keyword evidence="2" id="KW-0808">Transferase</keyword>
<sequence length="120" mass="13149">MVYSYSADVFEGVESVVDVGGGDGTTLGMLVKAFPWIKGIHFDLPHVVSVAPERNGVEHIGGDMFKVVHTADAAFLMVNVPGAWVDWKRRGDHESLLCRVYDVFRQNSIVLASEAAILLF</sequence>
<dbReference type="SUPFAM" id="SSF53335">
    <property type="entry name" value="S-adenosyl-L-methionine-dependent methyltransferases"/>
    <property type="match status" value="1"/>
</dbReference>